<evidence type="ECO:0000313" key="3">
    <source>
        <dbReference type="Proteomes" id="UP000515163"/>
    </source>
</evidence>
<dbReference type="PANTHER" id="PTHR47526">
    <property type="entry name" value="ATP-DEPENDENT DNA HELICASE"/>
    <property type="match status" value="1"/>
</dbReference>
<dbReference type="InterPro" id="IPR011604">
    <property type="entry name" value="PDDEXK-like_dom_sf"/>
</dbReference>
<evidence type="ECO:0000313" key="4">
    <source>
        <dbReference type="RefSeq" id="XP_031562137.1"/>
    </source>
</evidence>
<dbReference type="OrthoDB" id="5988913at2759"/>
<name>A0A6P8IAB6_ACTTE</name>
<dbReference type="InParanoid" id="A0A6P8IAB6"/>
<dbReference type="InterPro" id="IPR019080">
    <property type="entry name" value="YqaJ_viral_recombinase"/>
</dbReference>
<feature type="compositionally biased region" description="Basic residues" evidence="1">
    <location>
        <begin position="1"/>
        <end position="23"/>
    </location>
</feature>
<dbReference type="InterPro" id="IPR011335">
    <property type="entry name" value="Restrct_endonuc-II-like"/>
</dbReference>
<dbReference type="GO" id="GO:0006281">
    <property type="term" value="P:DNA repair"/>
    <property type="evidence" value="ECO:0007669"/>
    <property type="project" value="UniProtKB-ARBA"/>
</dbReference>
<sequence length="206" mass="22856">MQLRKPRYKKKARGNTINSHHRQCYQPGSLNVEKDTPTLKSLLGALYPSIPNACGFQYLDLHVTTNYFPEDNINVESTIEIETSTSVPKSIPEIVSEVDTGSQVLDILTSFSVDEAHVLENRTLGQNGNHEWKSQRVGRITASVSHSVMTKVNTLQQSNDKTNNACSSLLDSLCSLKSDSKAIPALLYGIQMEDDARNAYTKVIKT</sequence>
<proteinExistence type="predicted"/>
<dbReference type="SUPFAM" id="SSF52980">
    <property type="entry name" value="Restriction endonuclease-like"/>
    <property type="match status" value="1"/>
</dbReference>
<dbReference type="Pfam" id="PF09588">
    <property type="entry name" value="YqaJ"/>
    <property type="match status" value="1"/>
</dbReference>
<protein>
    <submittedName>
        <fullName evidence="4">Uncharacterized protein LOC116297955</fullName>
    </submittedName>
</protein>
<reference evidence="4" key="1">
    <citation type="submission" date="2025-08" db="UniProtKB">
        <authorList>
            <consortium name="RefSeq"/>
        </authorList>
    </citation>
    <scope>IDENTIFICATION</scope>
    <source>
        <tissue evidence="4">Tentacle</tissue>
    </source>
</reference>
<dbReference type="Proteomes" id="UP000515163">
    <property type="component" value="Unplaced"/>
</dbReference>
<feature type="region of interest" description="Disordered" evidence="1">
    <location>
        <begin position="1"/>
        <end position="30"/>
    </location>
</feature>
<feature type="domain" description="YqaJ viral recombinase" evidence="2">
    <location>
        <begin position="131"/>
        <end position="204"/>
    </location>
</feature>
<accession>A0A6P8IAB6</accession>
<dbReference type="RefSeq" id="XP_031562137.1">
    <property type="nucleotide sequence ID" value="XM_031706277.1"/>
</dbReference>
<dbReference type="PANTHER" id="PTHR47526:SF3">
    <property type="entry name" value="PHD-TYPE DOMAIN-CONTAINING PROTEIN"/>
    <property type="match status" value="1"/>
</dbReference>
<gene>
    <name evidence="4" type="primary">LOC116297955</name>
</gene>
<keyword evidence="3" id="KW-1185">Reference proteome</keyword>
<organism evidence="3 4">
    <name type="scientific">Actinia tenebrosa</name>
    <name type="common">Australian red waratah sea anemone</name>
    <dbReference type="NCBI Taxonomy" id="6105"/>
    <lineage>
        <taxon>Eukaryota</taxon>
        <taxon>Metazoa</taxon>
        <taxon>Cnidaria</taxon>
        <taxon>Anthozoa</taxon>
        <taxon>Hexacorallia</taxon>
        <taxon>Actiniaria</taxon>
        <taxon>Actiniidae</taxon>
        <taxon>Actinia</taxon>
    </lineage>
</organism>
<evidence type="ECO:0000259" key="2">
    <source>
        <dbReference type="Pfam" id="PF09588"/>
    </source>
</evidence>
<dbReference type="Gene3D" id="3.90.320.10">
    <property type="match status" value="1"/>
</dbReference>
<evidence type="ECO:0000256" key="1">
    <source>
        <dbReference type="SAM" id="MobiDB-lite"/>
    </source>
</evidence>
<dbReference type="AlphaFoldDB" id="A0A6P8IAB6"/>
<dbReference type="KEGG" id="aten:116297955"/>
<dbReference type="GeneID" id="116297955"/>